<feature type="transmembrane region" description="Helical" evidence="6">
    <location>
        <begin position="418"/>
        <end position="446"/>
    </location>
</feature>
<evidence type="ECO:0000256" key="1">
    <source>
        <dbReference type="ARBA" id="ARBA00004141"/>
    </source>
</evidence>
<dbReference type="PANTHER" id="PTHR22550:SF5">
    <property type="entry name" value="LEUCINE ZIPPER PROTEIN 4"/>
    <property type="match status" value="1"/>
</dbReference>
<dbReference type="PIRSF" id="PIRSF005690">
    <property type="entry name" value="GerBA"/>
    <property type="match status" value="1"/>
</dbReference>
<feature type="region of interest" description="Disordered" evidence="5">
    <location>
        <begin position="492"/>
        <end position="511"/>
    </location>
</feature>
<dbReference type="PANTHER" id="PTHR22550">
    <property type="entry name" value="SPORE GERMINATION PROTEIN"/>
    <property type="match status" value="1"/>
</dbReference>
<dbReference type="Proteomes" id="UP000665043">
    <property type="component" value="Chromosome"/>
</dbReference>
<sequence>MWKRRKDKKTRNISYASRFTTDESAISTKLQDNMDLLSSRYLKNNDDLQVFSITQVFGIAYIETLVDDKKVKQILNYLKKAVEKEETSMLEHLPFSYKKETSFKHVIQALTRGNFVVFVSNSKEAIVIDIQDIKERAIEEPAAEATIKGPREGFTESFQTNISLIRKRIFSHHLKVEKKKAGTISQTEIVLMYLDGVASEEIINEIKKRLSRIEVDAIQSSNQIQSFIKDHSYAIVPLVGSSERPDKIAANIIEGKIAIIVDGSPFVLYGPISMFSLLQAPDDYYDSMYIATLLRMIRFSALFVSLLLPSLYIALTTFHHEMIPTALALSIAAGRETVPFPALIETLFMEITFEFLREAGLRLPKAIGNTISIVGALVIGDAAVRAGFVSPLVIIIVSITAISSFIIPNYSLGVSFRILRFAFIFLSATFGFFGIVWGLLGLYLYLSSLRSFGYPYLAPHAPLFPKGLSDTIFRFPLFQQARYQKFTVDQPSLKQFPSKRNPGKKYRKKDD</sequence>
<name>A0ABX7VQ78_9BACI</name>
<feature type="transmembrane region" description="Helical" evidence="6">
    <location>
        <begin position="296"/>
        <end position="315"/>
    </location>
</feature>
<keyword evidence="3 4" id="KW-0472">Membrane</keyword>
<gene>
    <name evidence="7" type="ORF">ERJ70_05450</name>
</gene>
<evidence type="ECO:0000256" key="6">
    <source>
        <dbReference type="SAM" id="Phobius"/>
    </source>
</evidence>
<proteinExistence type="inferred from homology"/>
<accession>A0ABX7VQ78</accession>
<organism evidence="7 8">
    <name type="scientific">Sediminibacillus dalangtanensis</name>
    <dbReference type="NCBI Taxonomy" id="2729421"/>
    <lineage>
        <taxon>Bacteria</taxon>
        <taxon>Bacillati</taxon>
        <taxon>Bacillota</taxon>
        <taxon>Bacilli</taxon>
        <taxon>Bacillales</taxon>
        <taxon>Bacillaceae</taxon>
        <taxon>Sediminibacillus</taxon>
    </lineage>
</organism>
<dbReference type="Pfam" id="PF03323">
    <property type="entry name" value="GerA"/>
    <property type="match status" value="1"/>
</dbReference>
<evidence type="ECO:0000256" key="5">
    <source>
        <dbReference type="SAM" id="MobiDB-lite"/>
    </source>
</evidence>
<feature type="compositionally biased region" description="Basic residues" evidence="5">
    <location>
        <begin position="501"/>
        <end position="511"/>
    </location>
</feature>
<evidence type="ECO:0000256" key="3">
    <source>
        <dbReference type="ARBA" id="ARBA00023136"/>
    </source>
</evidence>
<comment type="subcellular location">
    <subcellularLocation>
        <location evidence="4">Cell membrane</location>
    </subcellularLocation>
    <subcellularLocation>
        <location evidence="1">Membrane</location>
        <topology evidence="1">Multi-pass membrane protein</topology>
    </subcellularLocation>
</comment>
<keyword evidence="6" id="KW-1133">Transmembrane helix</keyword>
<protein>
    <submittedName>
        <fullName evidence="7">Spore germination protein</fullName>
    </submittedName>
</protein>
<comment type="similarity">
    <text evidence="2 4">Belongs to the GerABKA family.</text>
</comment>
<feature type="transmembrane region" description="Helical" evidence="6">
    <location>
        <begin position="391"/>
        <end position="412"/>
    </location>
</feature>
<evidence type="ECO:0000313" key="7">
    <source>
        <dbReference type="EMBL" id="QTM98791.1"/>
    </source>
</evidence>
<feature type="transmembrane region" description="Helical" evidence="6">
    <location>
        <begin position="366"/>
        <end position="384"/>
    </location>
</feature>
<reference evidence="7 8" key="1">
    <citation type="submission" date="2019-12" db="EMBL/GenBank/DDBJ databases">
        <title>The whole genome sequencing of a strain isolated from a Mars analog, Dalangtan Playa.</title>
        <authorList>
            <person name="Huang T."/>
        </authorList>
    </citation>
    <scope>NUCLEOTIDE SEQUENCE [LARGE SCALE GENOMIC DNA]</scope>
    <source>
        <strain evidence="7 8">DP4-553-S</strain>
    </source>
</reference>
<dbReference type="EMBL" id="CP046956">
    <property type="protein sequence ID" value="QTM98791.1"/>
    <property type="molecule type" value="Genomic_DNA"/>
</dbReference>
<evidence type="ECO:0000313" key="8">
    <source>
        <dbReference type="Proteomes" id="UP000665043"/>
    </source>
</evidence>
<dbReference type="InterPro" id="IPR050768">
    <property type="entry name" value="UPF0353/GerABKA_families"/>
</dbReference>
<evidence type="ECO:0000256" key="2">
    <source>
        <dbReference type="ARBA" id="ARBA00005278"/>
    </source>
</evidence>
<dbReference type="RefSeq" id="WP_209367744.1">
    <property type="nucleotide sequence ID" value="NZ_CP046956.1"/>
</dbReference>
<dbReference type="InterPro" id="IPR004995">
    <property type="entry name" value="Spore_Ger"/>
</dbReference>
<keyword evidence="6" id="KW-0812">Transmembrane</keyword>
<evidence type="ECO:0000256" key="4">
    <source>
        <dbReference type="PIRNR" id="PIRNR005690"/>
    </source>
</evidence>
<keyword evidence="8" id="KW-1185">Reference proteome</keyword>